<dbReference type="Proteomes" id="UP000002204">
    <property type="component" value="Chromosome"/>
</dbReference>
<evidence type="ECO:0000313" key="2">
    <source>
        <dbReference type="Proteomes" id="UP000002204"/>
    </source>
</evidence>
<dbReference type="EMBL" id="AP008957">
    <property type="protein sequence ID" value="BAH31225.1"/>
    <property type="molecule type" value="Genomic_DNA"/>
</dbReference>
<proteinExistence type="predicted"/>
<name>C0ZNH3_RHOE4</name>
<dbReference type="HOGENOM" id="CLU_2411208_0_0_11"/>
<sequence>MSLTLAGGSRCPCRSDLDKVTRRSTQHQIARSEHCGRLTSRNPVPLGQFFDDRIAFLGLFQRFEIVVDRHQPGIVTLSFLNRVPAVLGELPQ</sequence>
<dbReference type="AlphaFoldDB" id="C0ZNH3"/>
<gene>
    <name evidence="1" type="ordered locus">RER_05170</name>
</gene>
<reference evidence="1 2" key="2">
    <citation type="journal article" date="2006" name="Environ. Microbiol.">
        <title>Sequence analysis of three plasmids harboured in Rhodococcus erythropolis strain PR4.</title>
        <authorList>
            <person name="Sekine M."/>
            <person name="Tanikawa S."/>
            <person name="Omata S."/>
            <person name="Saito M."/>
            <person name="Fujisawa T."/>
            <person name="Tsukatani N."/>
            <person name="Tajima T."/>
            <person name="Sekigawa T."/>
            <person name="Kosugi H."/>
            <person name="Matsuo Y."/>
            <person name="Nishiko R."/>
            <person name="Imamura K."/>
            <person name="Ito M."/>
            <person name="Narita H."/>
            <person name="Tago S."/>
            <person name="Fujita N."/>
            <person name="Harayama S."/>
        </authorList>
    </citation>
    <scope>NUCLEOTIDE SEQUENCE [LARGE SCALE GENOMIC DNA]</scope>
    <source>
        <strain evidence="2">PR4 / NBRC 100887</strain>
    </source>
</reference>
<organism evidence="1 2">
    <name type="scientific">Rhodococcus erythropolis (strain PR4 / NBRC 100887)</name>
    <dbReference type="NCBI Taxonomy" id="234621"/>
    <lineage>
        <taxon>Bacteria</taxon>
        <taxon>Bacillati</taxon>
        <taxon>Actinomycetota</taxon>
        <taxon>Actinomycetes</taxon>
        <taxon>Mycobacteriales</taxon>
        <taxon>Nocardiaceae</taxon>
        <taxon>Rhodococcus</taxon>
        <taxon>Rhodococcus erythropolis group</taxon>
    </lineage>
</organism>
<evidence type="ECO:0000313" key="1">
    <source>
        <dbReference type="EMBL" id="BAH31225.1"/>
    </source>
</evidence>
<reference evidence="2" key="1">
    <citation type="submission" date="2005-03" db="EMBL/GenBank/DDBJ databases">
        <title>Comparison of the complete genome sequences of Rhodococcus erythropolis PR4 and Rhodococcus opacus B4.</title>
        <authorList>
            <person name="Takarada H."/>
            <person name="Sekine M."/>
            <person name="Hosoyama A."/>
            <person name="Yamada R."/>
            <person name="Fujisawa T."/>
            <person name="Omata S."/>
            <person name="Shimizu A."/>
            <person name="Tsukatani N."/>
            <person name="Tanikawa S."/>
            <person name="Fujita N."/>
            <person name="Harayama S."/>
        </authorList>
    </citation>
    <scope>NUCLEOTIDE SEQUENCE [LARGE SCALE GENOMIC DNA]</scope>
    <source>
        <strain evidence="2">PR4 / NBRC 100887</strain>
    </source>
</reference>
<protein>
    <submittedName>
        <fullName evidence="1">Uncharacterized protein</fullName>
    </submittedName>
</protein>
<dbReference type="KEGG" id="rer:RER_05170"/>
<accession>C0ZNH3</accession>